<protein>
    <submittedName>
        <fullName evidence="3">Type IV pilin</fullName>
    </submittedName>
</protein>
<dbReference type="InterPro" id="IPR012859">
    <property type="entry name" value="Pilin_N_archaeal"/>
</dbReference>
<keyword evidence="1" id="KW-1133">Transmembrane helix</keyword>
<evidence type="ECO:0000256" key="1">
    <source>
        <dbReference type="SAM" id="Phobius"/>
    </source>
</evidence>
<accession>A0A424Z038</accession>
<gene>
    <name evidence="3" type="ORF">D5R95_03610</name>
</gene>
<evidence type="ECO:0000313" key="4">
    <source>
        <dbReference type="Proteomes" id="UP000284763"/>
    </source>
</evidence>
<feature type="transmembrane region" description="Helical" evidence="1">
    <location>
        <begin position="30"/>
        <end position="54"/>
    </location>
</feature>
<dbReference type="PANTHER" id="PTHR38138:SF1">
    <property type="entry name" value="ARCHAEAL TYPE IV PILIN N-TERMINAL DOMAIN-CONTAINING PROTEIN"/>
    <property type="match status" value="1"/>
</dbReference>
<feature type="domain" description="Archaeal Type IV pilin N-terminal" evidence="2">
    <location>
        <begin position="25"/>
        <end position="92"/>
    </location>
</feature>
<dbReference type="PANTHER" id="PTHR38138">
    <property type="entry name" value="VNG6441H"/>
    <property type="match status" value="1"/>
</dbReference>
<proteinExistence type="predicted"/>
<comment type="caution">
    <text evidence="3">The sequence shown here is derived from an EMBL/GenBank/DDBJ whole genome shotgun (WGS) entry which is preliminary data.</text>
</comment>
<dbReference type="Proteomes" id="UP000284763">
    <property type="component" value="Unassembled WGS sequence"/>
</dbReference>
<dbReference type="EMBL" id="QZAB01000241">
    <property type="protein sequence ID" value="RQD87236.1"/>
    <property type="molecule type" value="Genomic_DNA"/>
</dbReference>
<name>A0A424Z038_9EURY</name>
<reference evidence="3 4" key="1">
    <citation type="submission" date="2018-08" db="EMBL/GenBank/DDBJ databases">
        <title>The metabolism and importance of syntrophic acetate oxidation coupled to methane or sulfide production in haloalkaline environments.</title>
        <authorList>
            <person name="Timmers P.H.A."/>
            <person name="Vavourakis C.D."/>
            <person name="Sorokin D.Y."/>
            <person name="Sinninghe Damste J.S."/>
            <person name="Muyzer G."/>
            <person name="Stams A.J.M."/>
            <person name="Plugge C.M."/>
        </authorList>
    </citation>
    <scope>NUCLEOTIDE SEQUENCE [LARGE SCALE GENOMIC DNA]</scope>
    <source>
        <strain evidence="3">MSAO_Arc3</strain>
    </source>
</reference>
<keyword evidence="1" id="KW-0472">Membrane</keyword>
<organism evidence="3 4">
    <name type="scientific">Methanosalsum natronophilum</name>
    <dbReference type="NCBI Taxonomy" id="768733"/>
    <lineage>
        <taxon>Archaea</taxon>
        <taxon>Methanobacteriati</taxon>
        <taxon>Methanobacteriota</taxon>
        <taxon>Stenosarchaea group</taxon>
        <taxon>Methanomicrobia</taxon>
        <taxon>Methanosarcinales</taxon>
        <taxon>Methanosarcinaceae</taxon>
        <taxon>Methanosalsum</taxon>
    </lineage>
</organism>
<dbReference type="AlphaFoldDB" id="A0A424Z038"/>
<keyword evidence="1" id="KW-0812">Transmembrane</keyword>
<dbReference type="Pfam" id="PF07790">
    <property type="entry name" value="Pilin_N"/>
    <property type="match status" value="1"/>
</dbReference>
<sequence>MSFKNKNNFDEVPSKKYSSLVHNENAVSDVVGTLLMVTITVIMASLVTVSIFSIEPPSDVPQINYKIIENTSDFVDIIHMGGEPVEVSELMFADSAGEKIEIDENSEISEDDIWRIGTKITLDSGDKRINIIHKPTQQLIR</sequence>
<evidence type="ECO:0000259" key="2">
    <source>
        <dbReference type="Pfam" id="PF07790"/>
    </source>
</evidence>
<evidence type="ECO:0000313" key="3">
    <source>
        <dbReference type="EMBL" id="RQD87236.1"/>
    </source>
</evidence>